<reference evidence="2 4" key="2">
    <citation type="submission" date="2018-08" db="EMBL/GenBank/DDBJ databases">
        <title>Complete genome of the Arcobacter ellisii type strain LMG 26155.</title>
        <authorList>
            <person name="Miller W.G."/>
            <person name="Yee E."/>
            <person name="Bono J.L."/>
        </authorList>
    </citation>
    <scope>NUCLEOTIDE SEQUENCE [LARGE SCALE GENOMIC DNA]</scope>
    <source>
        <strain evidence="2 4">LMG 26155</strain>
    </source>
</reference>
<proteinExistence type="predicted"/>
<feature type="transmembrane region" description="Helical" evidence="1">
    <location>
        <begin position="301"/>
        <end position="325"/>
    </location>
</feature>
<feature type="transmembrane region" description="Helical" evidence="1">
    <location>
        <begin position="196"/>
        <end position="214"/>
    </location>
</feature>
<dbReference type="KEGG" id="aell:AELL_2263"/>
<evidence type="ECO:0000313" key="5">
    <source>
        <dbReference type="Proteomes" id="UP000290588"/>
    </source>
</evidence>
<keyword evidence="4" id="KW-1185">Reference proteome</keyword>
<feature type="transmembrane region" description="Helical" evidence="1">
    <location>
        <begin position="53"/>
        <end position="74"/>
    </location>
</feature>
<dbReference type="EMBL" id="NXIG01000010">
    <property type="protein sequence ID" value="RXI29747.1"/>
    <property type="molecule type" value="Genomic_DNA"/>
</dbReference>
<keyword evidence="1" id="KW-1133">Transmembrane helix</keyword>
<dbReference type="AlphaFoldDB" id="A0A347UAL1"/>
<keyword evidence="1" id="KW-0472">Membrane</keyword>
<evidence type="ECO:0000256" key="1">
    <source>
        <dbReference type="SAM" id="Phobius"/>
    </source>
</evidence>
<protein>
    <submittedName>
        <fullName evidence="2">Membrane protein</fullName>
    </submittedName>
</protein>
<evidence type="ECO:0000313" key="4">
    <source>
        <dbReference type="Proteomes" id="UP000262582"/>
    </source>
</evidence>
<feature type="transmembrane region" description="Helical" evidence="1">
    <location>
        <begin position="94"/>
        <end position="116"/>
    </location>
</feature>
<accession>A0A347UAL1</accession>
<dbReference type="Proteomes" id="UP000290588">
    <property type="component" value="Unassembled WGS sequence"/>
</dbReference>
<feature type="transmembrane region" description="Helical" evidence="1">
    <location>
        <begin position="226"/>
        <end position="244"/>
    </location>
</feature>
<evidence type="ECO:0000313" key="2">
    <source>
        <dbReference type="EMBL" id="AXX95889.1"/>
    </source>
</evidence>
<reference evidence="3 5" key="1">
    <citation type="submission" date="2017-09" db="EMBL/GenBank/DDBJ databases">
        <title>Genomics of the genus Arcobacter.</title>
        <authorList>
            <person name="Perez-Cataluna A."/>
            <person name="Figueras M.J."/>
            <person name="Salas-Masso N."/>
        </authorList>
    </citation>
    <scope>NUCLEOTIDE SEQUENCE [LARGE SCALE GENOMIC DNA]</scope>
    <source>
        <strain evidence="3 5">CECT 7837</strain>
    </source>
</reference>
<dbReference type="EMBL" id="CP032097">
    <property type="protein sequence ID" value="AXX95889.1"/>
    <property type="molecule type" value="Genomic_DNA"/>
</dbReference>
<feature type="transmembrane region" description="Helical" evidence="1">
    <location>
        <begin position="161"/>
        <end position="190"/>
    </location>
</feature>
<feature type="transmembrane region" description="Helical" evidence="1">
    <location>
        <begin position="355"/>
        <end position="380"/>
    </location>
</feature>
<feature type="transmembrane region" description="Helical" evidence="1">
    <location>
        <begin position="136"/>
        <end position="154"/>
    </location>
</feature>
<gene>
    <name evidence="2" type="ORF">AELL_2263</name>
    <name evidence="3" type="ORF">CP962_10295</name>
</gene>
<keyword evidence="1" id="KW-0812">Transmembrane</keyword>
<name>A0A347UAL1_9BACT</name>
<sequence length="389" mass="45844">MLLKYYKTSLISKYILASMILFFLYLFAPFFVYENNYLDNNFYNVYLFSTNHIFLQIIDLIILLLMTFICIYLIKKIKFEFKENKLFRKVNLIIVNITVTVFIISRLPLLYYKIIYFDLGRDEVLEHVGWLLYSNYVSYVFSIALISSVIELAYGNKKYIFIIFFGSLLEITLGARISLFRILFLMIILIRWNFKNILVLITLFIFIGISRSLFSNYSFFSLYDFIILFLGDPLNIFLGNSILINNIPLENCGYDGLHFFRAFIFPLFRSEMDFLFPDVAAICMNKLGLIGYGGSITNDLILAPISVITSFIAFLFIILLILVLIELKYLNHLILIYFILAIVSFYPYILRNGFIATINYLITMFIWCLISLMITVIYYLRRIEDKNNE</sequence>
<evidence type="ECO:0000313" key="3">
    <source>
        <dbReference type="EMBL" id="RXI29747.1"/>
    </source>
</evidence>
<feature type="transmembrane region" description="Helical" evidence="1">
    <location>
        <begin position="12"/>
        <end position="33"/>
    </location>
</feature>
<organism evidence="3 5">
    <name type="scientific">Arcobacter ellisii</name>
    <dbReference type="NCBI Taxonomy" id="913109"/>
    <lineage>
        <taxon>Bacteria</taxon>
        <taxon>Pseudomonadati</taxon>
        <taxon>Campylobacterota</taxon>
        <taxon>Epsilonproteobacteria</taxon>
        <taxon>Campylobacterales</taxon>
        <taxon>Arcobacteraceae</taxon>
        <taxon>Arcobacter</taxon>
    </lineage>
</organism>
<dbReference type="Proteomes" id="UP000262582">
    <property type="component" value="Chromosome"/>
</dbReference>
<feature type="transmembrane region" description="Helical" evidence="1">
    <location>
        <begin position="332"/>
        <end position="349"/>
    </location>
</feature>